<dbReference type="Proteomes" id="UP001590950">
    <property type="component" value="Unassembled WGS sequence"/>
</dbReference>
<comment type="caution">
    <text evidence="1">The sequence shown here is derived from an EMBL/GenBank/DDBJ whole genome shotgun (WGS) entry which is preliminary data.</text>
</comment>
<gene>
    <name evidence="1" type="ORF">N7G274_003788</name>
</gene>
<reference evidence="1 2" key="1">
    <citation type="submission" date="2024-09" db="EMBL/GenBank/DDBJ databases">
        <title>Rethinking Asexuality: The Enigmatic Case of Functional Sexual Genes in Lepraria (Stereocaulaceae).</title>
        <authorList>
            <person name="Doellman M."/>
            <person name="Sun Y."/>
            <person name="Barcenas-Pena A."/>
            <person name="Lumbsch H.T."/>
            <person name="Grewe F."/>
        </authorList>
    </citation>
    <scope>NUCLEOTIDE SEQUENCE [LARGE SCALE GENOMIC DNA]</scope>
    <source>
        <strain evidence="1 2">Mercado 3170</strain>
    </source>
</reference>
<proteinExistence type="predicted"/>
<name>A0ABR4ADC3_9LECA</name>
<keyword evidence="2" id="KW-1185">Reference proteome</keyword>
<evidence type="ECO:0000313" key="2">
    <source>
        <dbReference type="Proteomes" id="UP001590950"/>
    </source>
</evidence>
<sequence length="58" mass="6571">MEESNRNLLQLRDSKGLHGLDFGFRNVADGFVEDTRSRLESIELEQKDSETVSGYSGH</sequence>
<dbReference type="EMBL" id="JBEFKJ010000011">
    <property type="protein sequence ID" value="KAL2043481.1"/>
    <property type="molecule type" value="Genomic_DNA"/>
</dbReference>
<protein>
    <submittedName>
        <fullName evidence="1">Uncharacterized protein</fullName>
    </submittedName>
</protein>
<organism evidence="1 2">
    <name type="scientific">Stereocaulon virgatum</name>
    <dbReference type="NCBI Taxonomy" id="373712"/>
    <lineage>
        <taxon>Eukaryota</taxon>
        <taxon>Fungi</taxon>
        <taxon>Dikarya</taxon>
        <taxon>Ascomycota</taxon>
        <taxon>Pezizomycotina</taxon>
        <taxon>Lecanoromycetes</taxon>
        <taxon>OSLEUM clade</taxon>
        <taxon>Lecanoromycetidae</taxon>
        <taxon>Lecanorales</taxon>
        <taxon>Lecanorineae</taxon>
        <taxon>Stereocaulaceae</taxon>
        <taxon>Stereocaulon</taxon>
    </lineage>
</organism>
<evidence type="ECO:0000313" key="1">
    <source>
        <dbReference type="EMBL" id="KAL2043481.1"/>
    </source>
</evidence>
<accession>A0ABR4ADC3</accession>